<dbReference type="InterPro" id="IPR021884">
    <property type="entry name" value="Ice-bd_prot"/>
</dbReference>
<proteinExistence type="inferred from homology"/>
<evidence type="ECO:0000256" key="2">
    <source>
        <dbReference type="ARBA" id="ARBA00022729"/>
    </source>
</evidence>
<keyword evidence="5" id="KW-1185">Reference proteome</keyword>
<gene>
    <name evidence="4" type="ORF">SAMN04488131_10180</name>
</gene>
<evidence type="ECO:0000256" key="3">
    <source>
        <dbReference type="SAM" id="SignalP"/>
    </source>
</evidence>
<accession>A0A1I1YQ21</accession>
<dbReference type="EMBL" id="FONQ01000001">
    <property type="protein sequence ID" value="SFE21549.1"/>
    <property type="molecule type" value="Genomic_DNA"/>
</dbReference>
<comment type="similarity">
    <text evidence="1">Belongs to the ice-binding protein family.</text>
</comment>
<feature type="chain" id="PRO_5011469688" description="DUF3494 domain-containing protein" evidence="3">
    <location>
        <begin position="21"/>
        <end position="517"/>
    </location>
</feature>
<dbReference type="Proteomes" id="UP000198596">
    <property type="component" value="Unassembled WGS sequence"/>
</dbReference>
<reference evidence="5" key="1">
    <citation type="submission" date="2016-10" db="EMBL/GenBank/DDBJ databases">
        <authorList>
            <person name="Varghese N."/>
            <person name="Submissions S."/>
        </authorList>
    </citation>
    <scope>NUCLEOTIDE SEQUENCE [LARGE SCALE GENOMIC DNA]</scope>
    <source>
        <strain evidence="5">CGMCC 1.9227</strain>
    </source>
</reference>
<evidence type="ECO:0000313" key="5">
    <source>
        <dbReference type="Proteomes" id="UP000198596"/>
    </source>
</evidence>
<protein>
    <recommendedName>
        <fullName evidence="6">DUF3494 domain-containing protein</fullName>
    </recommendedName>
</protein>
<dbReference type="OrthoDB" id="1328122at2"/>
<organism evidence="4 5">
    <name type="scientific">Flavobacterium xueshanense</name>
    <dbReference type="NCBI Taxonomy" id="935223"/>
    <lineage>
        <taxon>Bacteria</taxon>
        <taxon>Pseudomonadati</taxon>
        <taxon>Bacteroidota</taxon>
        <taxon>Flavobacteriia</taxon>
        <taxon>Flavobacteriales</taxon>
        <taxon>Flavobacteriaceae</taxon>
        <taxon>Flavobacterium</taxon>
    </lineage>
</organism>
<evidence type="ECO:0000256" key="1">
    <source>
        <dbReference type="ARBA" id="ARBA00005445"/>
    </source>
</evidence>
<dbReference type="Pfam" id="PF11999">
    <property type="entry name" value="Ice_binding"/>
    <property type="match status" value="1"/>
</dbReference>
<name>A0A1I1YQ21_9FLAO</name>
<feature type="signal peptide" evidence="3">
    <location>
        <begin position="1"/>
        <end position="20"/>
    </location>
</feature>
<evidence type="ECO:0008006" key="6">
    <source>
        <dbReference type="Google" id="ProtNLM"/>
    </source>
</evidence>
<sequence length="517" mass="52472">MKNSISFLFILLLISIVSNAQVGIGTTTPEISSILDIQSTTKGFLLPRLTSAERDAISLPATGLLIYNTTTSLFNFYNLGWNNFVTGLVLPINGGTGIANSNLATLALPGAFATTITTTAVTDITLPKTGTLFGTEVGSIFSAQIQNSLTDEAGSGKLVFSESPTFTGISVAPTAAVGTNTSQLATTAFVLANSNNYKSVNSTAEISTSSATDILVPGMSISPSTGTYAVTFNGQYTIVPGNKAAQAVADLQAVFSQLDNIPVTVAHGATFGTETLYPGVHSVASAASAAGTLTLDGQGNSNALFVIKVGSTLSIGASTTIVLLNGASAANVFWLAKGAITIGALTTMKGTILANTGAVSLGANCTLDGRMLSTAGTIGIDTSMITKTANSSHANLGVLSSFAMFTSSGNVSNSGISNITGDIGVGAGTFSGFQTAAVNGTFVSPGIDNAIATFSVYQNGVLIANSSRTRSSSVNTGDVSLQAIATVLAGENIDVRWKTDSGSLKLNNRILTLISVR</sequence>
<keyword evidence="2 3" id="KW-0732">Signal</keyword>
<dbReference type="STRING" id="935223.SAMN04488131_10180"/>
<dbReference type="AlphaFoldDB" id="A0A1I1YQ21"/>
<evidence type="ECO:0000313" key="4">
    <source>
        <dbReference type="EMBL" id="SFE21549.1"/>
    </source>
</evidence>
<dbReference type="RefSeq" id="WP_091202414.1">
    <property type="nucleotide sequence ID" value="NZ_FONQ01000001.1"/>
</dbReference>